<dbReference type="Proteomes" id="UP000178114">
    <property type="component" value="Unassembled WGS sequence"/>
</dbReference>
<sequence>MKKIVFILALCFLFFVFESKSAAESLIVKKVHEAQELLKDSEVSFETQEIKICSRPKNKKTVCKIESKVVAKLSVLKAWDSGEDKFYDIRIRLPYPLPKSGIVFETLTKDFIVEHVYGRYVGKFAFRASYQGKSVLVLAGKHLWVPPAYGDSQNYNLLNEQAEEIIYTPFADSLYDKDAVLDGARFLKSEVVRALEDLRDKKVVSRALPGKLLADFAPWEYPFNLGINEQMDHQKFDRDHQYTAEEVLIEYAFNREKSFRQAVSVANARGPFQFTDNGNSKALGTYSTVVNAYKDADLTEDFEAGAQDLQNIIKAAICLLDLELSNMSGDAHSLFEQDYRRGAIYPSAAYNGGYGTARALYNWIKKNNYEITFDNFHPSPQAFAYLRTSVRYQNVKRGKKIVRISVKSTKKIVNTETPYYLRKQMYLWKLTDELKGQL</sequence>
<gene>
    <name evidence="2" type="ORF">A2930_03305</name>
</gene>
<dbReference type="AlphaFoldDB" id="A0A1F5WZH1"/>
<evidence type="ECO:0000313" key="2">
    <source>
        <dbReference type="EMBL" id="OGF81055.1"/>
    </source>
</evidence>
<comment type="caution">
    <text evidence="2">The sequence shown here is derived from an EMBL/GenBank/DDBJ whole genome shotgun (WGS) entry which is preliminary data.</text>
</comment>
<keyword evidence="1" id="KW-0732">Signal</keyword>
<dbReference type="STRING" id="1798351.A2930_03305"/>
<name>A0A1F5WZH1_9BACT</name>
<evidence type="ECO:0000256" key="1">
    <source>
        <dbReference type="SAM" id="SignalP"/>
    </source>
</evidence>
<dbReference type="EMBL" id="MFID01000019">
    <property type="protein sequence ID" value="OGF81055.1"/>
    <property type="molecule type" value="Genomic_DNA"/>
</dbReference>
<accession>A0A1F5WZH1</accession>
<reference evidence="2 3" key="1">
    <citation type="journal article" date="2016" name="Nat. Commun.">
        <title>Thousands of microbial genomes shed light on interconnected biogeochemical processes in an aquifer system.</title>
        <authorList>
            <person name="Anantharaman K."/>
            <person name="Brown C.T."/>
            <person name="Hug L.A."/>
            <person name="Sharon I."/>
            <person name="Castelle C.J."/>
            <person name="Probst A.J."/>
            <person name="Thomas B.C."/>
            <person name="Singh A."/>
            <person name="Wilkins M.J."/>
            <person name="Karaoz U."/>
            <person name="Brodie E.L."/>
            <person name="Williams K.H."/>
            <person name="Hubbard S.S."/>
            <person name="Banfield J.F."/>
        </authorList>
    </citation>
    <scope>NUCLEOTIDE SEQUENCE [LARGE SCALE GENOMIC DNA]</scope>
</reference>
<proteinExistence type="predicted"/>
<evidence type="ECO:0000313" key="3">
    <source>
        <dbReference type="Proteomes" id="UP000178114"/>
    </source>
</evidence>
<protein>
    <recommendedName>
        <fullName evidence="4">Transglycosylase SLT domain-containing protein</fullName>
    </recommendedName>
</protein>
<evidence type="ECO:0008006" key="4">
    <source>
        <dbReference type="Google" id="ProtNLM"/>
    </source>
</evidence>
<feature type="signal peptide" evidence="1">
    <location>
        <begin position="1"/>
        <end position="22"/>
    </location>
</feature>
<organism evidence="2 3">
    <name type="scientific">Candidatus Giovannonibacteria bacterium RIFCSPLOWO2_01_FULL_45_34</name>
    <dbReference type="NCBI Taxonomy" id="1798351"/>
    <lineage>
        <taxon>Bacteria</taxon>
        <taxon>Candidatus Giovannoniibacteriota</taxon>
    </lineage>
</organism>
<feature type="chain" id="PRO_5009522244" description="Transglycosylase SLT domain-containing protein" evidence="1">
    <location>
        <begin position="23"/>
        <end position="438"/>
    </location>
</feature>